<dbReference type="InterPro" id="IPR026856">
    <property type="entry name" value="Sialidase_fam"/>
</dbReference>
<evidence type="ECO:0000256" key="1">
    <source>
        <dbReference type="ARBA" id="ARBA00000427"/>
    </source>
</evidence>
<dbReference type="RefSeq" id="WP_235294840.1">
    <property type="nucleotide sequence ID" value="NZ_BSOH01000002.1"/>
</dbReference>
<comment type="similarity">
    <text evidence="2">Belongs to the glycosyl hydrolase 33 family.</text>
</comment>
<dbReference type="Pfam" id="PF13859">
    <property type="entry name" value="BNR_3"/>
    <property type="match status" value="1"/>
</dbReference>
<dbReference type="GO" id="GO:0006689">
    <property type="term" value="P:ganglioside catabolic process"/>
    <property type="evidence" value="ECO:0007669"/>
    <property type="project" value="TreeGrafter"/>
</dbReference>
<dbReference type="InterPro" id="IPR011040">
    <property type="entry name" value="Sialidase"/>
</dbReference>
<accession>A0AA37SL64</accession>
<comment type="catalytic activity">
    <reaction evidence="1">
        <text>Hydrolysis of alpha-(2-&gt;3)-, alpha-(2-&gt;6)-, alpha-(2-&gt;8)- glycosidic linkages of terminal sialic acid residues in oligosaccharides, glycoproteins, glycolipids, colominic acid and synthetic substrates.</text>
        <dbReference type="EC" id="3.2.1.18"/>
    </reaction>
</comment>
<reference evidence="7" key="1">
    <citation type="journal article" date="2014" name="Int. J. Syst. Evol. Microbiol.">
        <title>Complete genome sequence of Corynebacterium casei LMG S-19264T (=DSM 44701T), isolated from a smear-ripened cheese.</title>
        <authorList>
            <consortium name="US DOE Joint Genome Institute (JGI-PGF)"/>
            <person name="Walter F."/>
            <person name="Albersmeier A."/>
            <person name="Kalinowski J."/>
            <person name="Ruckert C."/>
        </authorList>
    </citation>
    <scope>NUCLEOTIDE SEQUENCE</scope>
    <source>
        <strain evidence="7">NBRC 108769</strain>
    </source>
</reference>
<name>A0AA37SL64_9BACT</name>
<dbReference type="SUPFAM" id="SSF50939">
    <property type="entry name" value="Sialidases"/>
    <property type="match status" value="1"/>
</dbReference>
<protein>
    <recommendedName>
        <fullName evidence="3">exo-alpha-sialidase</fullName>
        <ecNumber evidence="3">3.2.1.18</ecNumber>
    </recommendedName>
</protein>
<dbReference type="InterPro" id="IPR029456">
    <property type="entry name" value="Sialidase_N"/>
</dbReference>
<feature type="domain" description="Sialidase" evidence="5">
    <location>
        <begin position="188"/>
        <end position="478"/>
    </location>
</feature>
<dbReference type="PRINTS" id="PR01803">
    <property type="entry name" value="TCSIALIDASE"/>
</dbReference>
<evidence type="ECO:0000259" key="6">
    <source>
        <dbReference type="Pfam" id="PF14873"/>
    </source>
</evidence>
<keyword evidence="8" id="KW-1185">Reference proteome</keyword>
<proteinExistence type="inferred from homology"/>
<dbReference type="Pfam" id="PF14873">
    <property type="entry name" value="BNR_assoc_N"/>
    <property type="match status" value="1"/>
</dbReference>
<dbReference type="FunFam" id="2.120.10.10:FF:000012">
    <property type="entry name" value="Sialidase [Precursor]"/>
    <property type="match status" value="1"/>
</dbReference>
<dbReference type="GO" id="GO:0004308">
    <property type="term" value="F:exo-alpha-sialidase activity"/>
    <property type="evidence" value="ECO:0007669"/>
    <property type="project" value="UniProtKB-EC"/>
</dbReference>
<dbReference type="Gene3D" id="2.120.10.10">
    <property type="match status" value="1"/>
</dbReference>
<dbReference type="GO" id="GO:0016020">
    <property type="term" value="C:membrane"/>
    <property type="evidence" value="ECO:0007669"/>
    <property type="project" value="TreeGrafter"/>
</dbReference>
<evidence type="ECO:0000256" key="2">
    <source>
        <dbReference type="ARBA" id="ARBA00009348"/>
    </source>
</evidence>
<dbReference type="EC" id="3.2.1.18" evidence="3"/>
<dbReference type="AlphaFoldDB" id="A0AA37SL64"/>
<dbReference type="PANTHER" id="PTHR10628:SF30">
    <property type="entry name" value="EXO-ALPHA-SIALIDASE"/>
    <property type="match status" value="1"/>
</dbReference>
<organism evidence="7 8">
    <name type="scientific">Portibacter lacus</name>
    <dbReference type="NCBI Taxonomy" id="1099794"/>
    <lineage>
        <taxon>Bacteria</taxon>
        <taxon>Pseudomonadati</taxon>
        <taxon>Bacteroidota</taxon>
        <taxon>Saprospiria</taxon>
        <taxon>Saprospirales</taxon>
        <taxon>Haliscomenobacteraceae</taxon>
        <taxon>Portibacter</taxon>
    </lineage>
</organism>
<sequence length="531" mass="59423">MNHIHLFILSLFTFFNTSDSFGQVDNWQATSTYIKMPVFGDVDMNQIVKLNITSDKNVNVKGKNTVESIEVNFDGSTDLKDILKVEIYTTDSSTFENPVLFGSSNEIKEQLEVKGNQTLTSKDLHFWLTIDVKDEIKLTNKIKANISKINMTDGSIKHIKNSDPDYIHRAGIAVRRKFDDNVDTYRIPGLATSNNGTLIAVYDIRYNRSKDLQENIDIGMSRSTDGGQTWEAMKIIMDMGTYNGLSEEENGIGDPAVLVDRKTGTIWAAALWMHGKKGQSAWAGSEAGMSIEKTGQFMLAKSDDDGLTWSDPINITSQIKDPEWNLFLDGPGKGITMKDGTLVFAAQYKDHNAIPHSTIIYSKDRGETWKVGTGAKSETTEAQVVELSDGSLMLNMRDNRNAISRKELLNGRSVFITRDMGETWIEHPSSRRALNESVCMGSLIATEVNGKNILFFSNPNRPNSRTNITIQTSFDEGKTWPIENKINLHENQSYGYSCLTRVDDDHIGILYEGIGDMYYQIVPIADLIGKK</sequence>
<keyword evidence="4" id="KW-0677">Repeat</keyword>
<dbReference type="PANTHER" id="PTHR10628">
    <property type="entry name" value="SIALIDASE"/>
    <property type="match status" value="1"/>
</dbReference>
<dbReference type="Proteomes" id="UP001156666">
    <property type="component" value="Unassembled WGS sequence"/>
</dbReference>
<dbReference type="EMBL" id="BSOH01000002">
    <property type="protein sequence ID" value="GLR15977.1"/>
    <property type="molecule type" value="Genomic_DNA"/>
</dbReference>
<evidence type="ECO:0000259" key="5">
    <source>
        <dbReference type="Pfam" id="PF13859"/>
    </source>
</evidence>
<dbReference type="Gene3D" id="2.60.40.1290">
    <property type="match status" value="1"/>
</dbReference>
<dbReference type="CDD" id="cd15482">
    <property type="entry name" value="Sialidase_non-viral"/>
    <property type="match status" value="1"/>
</dbReference>
<dbReference type="GO" id="GO:0009313">
    <property type="term" value="P:oligosaccharide catabolic process"/>
    <property type="evidence" value="ECO:0007669"/>
    <property type="project" value="TreeGrafter"/>
</dbReference>
<feature type="domain" description="Sialidase N-terminal" evidence="6">
    <location>
        <begin position="33"/>
        <end position="153"/>
    </location>
</feature>
<comment type="caution">
    <text evidence="7">The sequence shown here is derived from an EMBL/GenBank/DDBJ whole genome shotgun (WGS) entry which is preliminary data.</text>
</comment>
<evidence type="ECO:0000256" key="4">
    <source>
        <dbReference type="ARBA" id="ARBA00022737"/>
    </source>
</evidence>
<reference evidence="7" key="2">
    <citation type="submission" date="2023-01" db="EMBL/GenBank/DDBJ databases">
        <title>Draft genome sequence of Portibacter lacus strain NBRC 108769.</title>
        <authorList>
            <person name="Sun Q."/>
            <person name="Mori K."/>
        </authorList>
    </citation>
    <scope>NUCLEOTIDE SEQUENCE</scope>
    <source>
        <strain evidence="7">NBRC 108769</strain>
    </source>
</reference>
<evidence type="ECO:0000256" key="3">
    <source>
        <dbReference type="ARBA" id="ARBA00012733"/>
    </source>
</evidence>
<dbReference type="GO" id="GO:0005737">
    <property type="term" value="C:cytoplasm"/>
    <property type="evidence" value="ECO:0007669"/>
    <property type="project" value="TreeGrafter"/>
</dbReference>
<gene>
    <name evidence="7" type="ORF">GCM10007940_05920</name>
</gene>
<dbReference type="InterPro" id="IPR036278">
    <property type="entry name" value="Sialidase_sf"/>
</dbReference>
<evidence type="ECO:0000313" key="7">
    <source>
        <dbReference type="EMBL" id="GLR15977.1"/>
    </source>
</evidence>
<dbReference type="InterPro" id="IPR008377">
    <property type="entry name" value="Sialidase_trypan"/>
</dbReference>
<evidence type="ECO:0000313" key="8">
    <source>
        <dbReference type="Proteomes" id="UP001156666"/>
    </source>
</evidence>